<gene>
    <name evidence="2" type="ORF">BD749_2617</name>
</gene>
<comment type="caution">
    <text evidence="2">The sequence shown here is derived from an EMBL/GenBank/DDBJ whole genome shotgun (WGS) entry which is preliminary data.</text>
</comment>
<dbReference type="Proteomes" id="UP000233782">
    <property type="component" value="Unassembled WGS sequence"/>
</dbReference>
<dbReference type="EMBL" id="PJMU01000003">
    <property type="protein sequence ID" value="PKV62787.1"/>
    <property type="molecule type" value="Genomic_DNA"/>
</dbReference>
<evidence type="ECO:0000313" key="2">
    <source>
        <dbReference type="EMBL" id="PKV62787.1"/>
    </source>
</evidence>
<dbReference type="Pfam" id="PF00535">
    <property type="entry name" value="Glycos_transf_2"/>
    <property type="match status" value="1"/>
</dbReference>
<dbReference type="Gene3D" id="3.90.550.10">
    <property type="entry name" value="Spore Coat Polysaccharide Biosynthesis Protein SpsA, Chain A"/>
    <property type="match status" value="1"/>
</dbReference>
<proteinExistence type="predicted"/>
<accession>A0A2N3U7R1</accession>
<organism evidence="2 3">
    <name type="scientific">Pontibacter ramchanderi</name>
    <dbReference type="NCBI Taxonomy" id="1179743"/>
    <lineage>
        <taxon>Bacteria</taxon>
        <taxon>Pseudomonadati</taxon>
        <taxon>Bacteroidota</taxon>
        <taxon>Cytophagia</taxon>
        <taxon>Cytophagales</taxon>
        <taxon>Hymenobacteraceae</taxon>
        <taxon>Pontibacter</taxon>
    </lineage>
</organism>
<protein>
    <submittedName>
        <fullName evidence="2">Glycosyltransferase involved in cell wall biosynthesis</fullName>
    </submittedName>
</protein>
<feature type="domain" description="Glycosyltransferase 2-like" evidence="1">
    <location>
        <begin position="6"/>
        <end position="139"/>
    </location>
</feature>
<dbReference type="OrthoDB" id="786280at2"/>
<dbReference type="CDD" id="cd00761">
    <property type="entry name" value="Glyco_tranf_GTA_type"/>
    <property type="match status" value="1"/>
</dbReference>
<evidence type="ECO:0000313" key="3">
    <source>
        <dbReference type="Proteomes" id="UP000233782"/>
    </source>
</evidence>
<sequence>MALGITVVICTYNGSRLLPETIRHIAQQNVSPDISWEVIIIDNASTDNTCSIALAEWQKYSNPAPFRVVKQPKQGITFARKMGVNKARYDFILFCDDDNWLSPNYVALSYEIMLNNPTIGVLGGHGELVYEVPPPSWVSKMSLFGNGAQAEASGKVTRNLVYGAGCVVRKSAYLEIYTFGFKPMLVGRQGKNLTSGEDYEICYSIALIGYDIWYDQRLTFKHFMPKNRQSWDYHIKFFKDGAGSHEVLFPYQFVLNYGCRNLLLFHVRLIRVMLSSVKLFLKLSFEKTLLHPLSDDGKINKLRLIAVKAKIQSSGRYYELKKNFLTILHLKKDFEQNISIKQADNFYKEGRAYSKKIKVLLN</sequence>
<dbReference type="InterPro" id="IPR001173">
    <property type="entry name" value="Glyco_trans_2-like"/>
</dbReference>
<dbReference type="InterPro" id="IPR029044">
    <property type="entry name" value="Nucleotide-diphossugar_trans"/>
</dbReference>
<keyword evidence="3" id="KW-1185">Reference proteome</keyword>
<dbReference type="PANTHER" id="PTHR22916:SF3">
    <property type="entry name" value="UDP-GLCNAC:BETAGAL BETA-1,3-N-ACETYLGLUCOSAMINYLTRANSFERASE-LIKE PROTEIN 1"/>
    <property type="match status" value="1"/>
</dbReference>
<dbReference type="RefSeq" id="WP_101444836.1">
    <property type="nucleotide sequence ID" value="NZ_PJMU01000003.1"/>
</dbReference>
<reference evidence="2 3" key="1">
    <citation type="submission" date="2017-12" db="EMBL/GenBank/DDBJ databases">
        <title>Genomic Encyclopedia of Type Strains, Phase III (KMG-III): the genomes of soil and plant-associated and newly described type strains.</title>
        <authorList>
            <person name="Whitman W."/>
        </authorList>
    </citation>
    <scope>NUCLEOTIDE SEQUENCE [LARGE SCALE GENOMIC DNA]</scope>
    <source>
        <strain evidence="2 3">LP43</strain>
    </source>
</reference>
<evidence type="ECO:0000259" key="1">
    <source>
        <dbReference type="Pfam" id="PF00535"/>
    </source>
</evidence>
<dbReference type="PANTHER" id="PTHR22916">
    <property type="entry name" value="GLYCOSYLTRANSFERASE"/>
    <property type="match status" value="1"/>
</dbReference>
<dbReference type="AlphaFoldDB" id="A0A2N3U7R1"/>
<dbReference type="SUPFAM" id="SSF53448">
    <property type="entry name" value="Nucleotide-diphospho-sugar transferases"/>
    <property type="match status" value="1"/>
</dbReference>
<dbReference type="GO" id="GO:0016758">
    <property type="term" value="F:hexosyltransferase activity"/>
    <property type="evidence" value="ECO:0007669"/>
    <property type="project" value="UniProtKB-ARBA"/>
</dbReference>
<keyword evidence="2" id="KW-0808">Transferase</keyword>
<name>A0A2N3U7R1_9BACT</name>